<dbReference type="FunFam" id="1.10.532.10:FF:000001">
    <property type="entry name" value="Signal transducer and activator of transcription"/>
    <property type="match status" value="1"/>
</dbReference>
<feature type="domain" description="SH2" evidence="15">
    <location>
        <begin position="544"/>
        <end position="634"/>
    </location>
</feature>
<dbReference type="PANTHER" id="PTHR11801">
    <property type="entry name" value="SIGNAL TRANSDUCER AND ACTIVATOR OF TRANSCRIPTION"/>
    <property type="match status" value="1"/>
</dbReference>
<evidence type="ECO:0000256" key="9">
    <source>
        <dbReference type="ARBA" id="ARBA00023159"/>
    </source>
</evidence>
<keyword evidence="14" id="KW-0175">Coiled coil</keyword>
<dbReference type="CDD" id="cd16853">
    <property type="entry name" value="STAT3_CCD"/>
    <property type="match status" value="1"/>
</dbReference>
<dbReference type="GO" id="GO:0090575">
    <property type="term" value="C:RNA polymerase II transcription regulator complex"/>
    <property type="evidence" value="ECO:0007669"/>
    <property type="project" value="UniProtKB-ARBA"/>
</dbReference>
<dbReference type="Gene3D" id="3.30.505.10">
    <property type="entry name" value="SH2 domain"/>
    <property type="match status" value="1"/>
</dbReference>
<dbReference type="FunFam" id="2.60.40.630:FF:000012">
    <property type="entry name" value="Signal transducer and activator of transcription 3"/>
    <property type="match status" value="1"/>
</dbReference>
<dbReference type="GO" id="GO:0043565">
    <property type="term" value="F:sequence-specific DNA binding"/>
    <property type="evidence" value="ECO:0007669"/>
    <property type="project" value="UniProtKB-ARBA"/>
</dbReference>
<evidence type="ECO:0000313" key="17">
    <source>
        <dbReference type="Proteomes" id="UP000233080"/>
    </source>
</evidence>
<dbReference type="Pfam" id="PF21354">
    <property type="entry name" value="STAT_linker"/>
    <property type="match status" value="1"/>
</dbReference>
<keyword evidence="6 12" id="KW-0727">SH2 domain</keyword>
<evidence type="ECO:0000256" key="10">
    <source>
        <dbReference type="ARBA" id="ARBA00023163"/>
    </source>
</evidence>
<dbReference type="InterPro" id="IPR036860">
    <property type="entry name" value="SH2_dom_sf"/>
</dbReference>
<dbReference type="GO" id="GO:0045893">
    <property type="term" value="P:positive regulation of DNA-templated transcription"/>
    <property type="evidence" value="ECO:0007669"/>
    <property type="project" value="UniProtKB-ARBA"/>
</dbReference>
<dbReference type="GO" id="GO:0003700">
    <property type="term" value="F:DNA-binding transcription factor activity"/>
    <property type="evidence" value="ECO:0007669"/>
    <property type="project" value="InterPro"/>
</dbReference>
<dbReference type="FunFam" id="1.20.1050.20:FF:000003">
    <property type="entry name" value="Signal transducer and activator of transcription"/>
    <property type="match status" value="1"/>
</dbReference>
<feature type="coiled-coil region" evidence="14">
    <location>
        <begin position="108"/>
        <end position="135"/>
    </location>
</feature>
<dbReference type="InterPro" id="IPR008967">
    <property type="entry name" value="p53-like_TF_DNA-bd_sf"/>
</dbReference>
<protein>
    <recommendedName>
        <fullName evidence="13">Signal transducer and activator of transcription</fullName>
    </recommendedName>
</protein>
<dbReference type="PROSITE" id="PS50001">
    <property type="entry name" value="SH2"/>
    <property type="match status" value="1"/>
</dbReference>
<dbReference type="CDD" id="cd10374">
    <property type="entry name" value="SH2_STAT3"/>
    <property type="match status" value="1"/>
</dbReference>
<dbReference type="GO" id="GO:0051240">
    <property type="term" value="P:positive regulation of multicellular organismal process"/>
    <property type="evidence" value="ECO:0007669"/>
    <property type="project" value="UniProtKB-ARBA"/>
</dbReference>
<dbReference type="SUPFAM" id="SSF48092">
    <property type="entry name" value="Transcription factor STAT-4 N-domain"/>
    <property type="match status" value="1"/>
</dbReference>
<keyword evidence="8 13" id="KW-0238">DNA-binding</keyword>
<dbReference type="Pfam" id="PF02864">
    <property type="entry name" value="STAT_bind"/>
    <property type="match status" value="1"/>
</dbReference>
<dbReference type="SUPFAM" id="SSF47655">
    <property type="entry name" value="STAT"/>
    <property type="match status" value="1"/>
</dbReference>
<accession>A0A2K5J0K3</accession>
<dbReference type="SUPFAM" id="SSF49417">
    <property type="entry name" value="p53-like transcription factors"/>
    <property type="match status" value="1"/>
</dbReference>
<evidence type="ECO:0000259" key="15">
    <source>
        <dbReference type="PROSITE" id="PS50001"/>
    </source>
</evidence>
<evidence type="ECO:0000256" key="6">
    <source>
        <dbReference type="ARBA" id="ARBA00022999"/>
    </source>
</evidence>
<sequence length="753" mass="86371">MAQWNQLQQLDTRYLEQLHQLYSDSFPMELRQFLAPWIESQDWAYAASKESHATLVFHNLLGEIDQQYSRFLQESNVLYQHNLRRIKQFLQQGGQANHPTAAVVTEKQQMLEQHLQDVRKRVQDLEQKMKVVENLQDDFDFNYKTLKSQGDMQDLNGNNQSVTRQKMQQLEQMLTALDQMRRSIVSELAGLLSAMEYVQKTLTDEELADWKRRQQIACIGGPPNICLDRLENWITSLAESQLQTRQQIKKLEELQQKVSYKGDPIVQHRPMLEERIVELFRNLMKSAFVVERQPCMPMHPDRPLVIKTGVQFTTKVRLLVKFPELNYQLKIKVCIDKDSGDVAALRGSRKFNILGTNTKVMNMEESNNGSLSAEFKHLTLREQRCGNGGRANCDIDLEKRESWSLIPETSLFHVKIQLQTHSLPVVVISNICQMPNAWASILWYNMLTNNPKNVNFFTKPPIGTWDQVAEVLSWQFSSTTKRGLSIEQLTTLAEKLLGPGVNYSGCQITWAKFCKENMAGKGFSFWVWLDNIIDLVKKYILALWNEGYIMGFISKERERAILSTKPPGTFLLRFSESSKEGGVTFTWVEKDISGKTQIQSVEPYTKQQLNNMSFAEIIMGYKIMDATNILVSPLVYLYPDIPKEEAFGKYCRPESQEHPEADPGSAAPYLKTKFICVTPTTCSNTIDLPMSPRTLDSLMQFGNNGEGAEPSAGGQFGEYLVDRLCPYKGSWSPLCDALTCTHRELVTRNGRRF</sequence>
<keyword evidence="5 13" id="KW-0597">Phosphoprotein</keyword>
<dbReference type="SUPFAM" id="SSF55550">
    <property type="entry name" value="SH2 domain"/>
    <property type="match status" value="1"/>
</dbReference>
<organism evidence="16 17">
    <name type="scientific">Colobus angolensis palliatus</name>
    <name type="common">Peters' Angolan colobus</name>
    <dbReference type="NCBI Taxonomy" id="336983"/>
    <lineage>
        <taxon>Eukaryota</taxon>
        <taxon>Metazoa</taxon>
        <taxon>Chordata</taxon>
        <taxon>Craniata</taxon>
        <taxon>Vertebrata</taxon>
        <taxon>Euteleostomi</taxon>
        <taxon>Mammalia</taxon>
        <taxon>Eutheria</taxon>
        <taxon>Euarchontoglires</taxon>
        <taxon>Primates</taxon>
        <taxon>Haplorrhini</taxon>
        <taxon>Catarrhini</taxon>
        <taxon>Cercopithecidae</taxon>
        <taxon>Colobinae</taxon>
        <taxon>Colobus</taxon>
    </lineage>
</organism>
<dbReference type="Pfam" id="PF01017">
    <property type="entry name" value="STAT_alpha"/>
    <property type="match status" value="1"/>
</dbReference>
<evidence type="ECO:0000256" key="2">
    <source>
        <dbReference type="ARBA" id="ARBA00004496"/>
    </source>
</evidence>
<evidence type="ECO:0000256" key="3">
    <source>
        <dbReference type="ARBA" id="ARBA00005586"/>
    </source>
</evidence>
<evidence type="ECO:0000256" key="8">
    <source>
        <dbReference type="ARBA" id="ARBA00023125"/>
    </source>
</evidence>
<dbReference type="Pfam" id="PF00017">
    <property type="entry name" value="SH2"/>
    <property type="match status" value="1"/>
</dbReference>
<dbReference type="InterPro" id="IPR048988">
    <property type="entry name" value="STAT_linker"/>
</dbReference>
<keyword evidence="17" id="KW-1185">Reference proteome</keyword>
<dbReference type="Gene3D" id="1.10.532.10">
    <property type="entry name" value="STAT transcription factor, N-terminal domain"/>
    <property type="match status" value="1"/>
</dbReference>
<dbReference type="FunFam" id="3.30.505.10:FF:000003">
    <property type="entry name" value="Signal transducer and activator of transcription"/>
    <property type="match status" value="1"/>
</dbReference>
<evidence type="ECO:0000256" key="5">
    <source>
        <dbReference type="ARBA" id="ARBA00022553"/>
    </source>
</evidence>
<dbReference type="InterPro" id="IPR012345">
    <property type="entry name" value="STAT_TF_DNA-bd_N"/>
</dbReference>
<evidence type="ECO:0000256" key="14">
    <source>
        <dbReference type="SAM" id="Coils"/>
    </source>
</evidence>
<dbReference type="FunFam" id="1.10.238.10:FF:000012">
    <property type="entry name" value="Signal transducer and activator of transcription"/>
    <property type="match status" value="1"/>
</dbReference>
<dbReference type="OMA" id="DCANSPM"/>
<keyword evidence="9 13" id="KW-0010">Activator</keyword>
<dbReference type="InterPro" id="IPR015988">
    <property type="entry name" value="STAT_TF_CC"/>
</dbReference>
<dbReference type="GO" id="GO:0010628">
    <property type="term" value="P:positive regulation of gene expression"/>
    <property type="evidence" value="ECO:0007669"/>
    <property type="project" value="UniProtKB-ARBA"/>
</dbReference>
<dbReference type="Gene3D" id="1.10.238.10">
    <property type="entry name" value="EF-hand"/>
    <property type="match status" value="1"/>
</dbReference>
<evidence type="ECO:0000313" key="16">
    <source>
        <dbReference type="Ensembl" id="ENSCANP00000022449.1"/>
    </source>
</evidence>
<dbReference type="GO" id="GO:0005829">
    <property type="term" value="C:cytosol"/>
    <property type="evidence" value="ECO:0007669"/>
    <property type="project" value="UniProtKB-ARBA"/>
</dbReference>
<dbReference type="InterPro" id="IPR013801">
    <property type="entry name" value="STAT_TF_DNA-bd"/>
</dbReference>
<dbReference type="InterPro" id="IPR013799">
    <property type="entry name" value="STAT_TF_prot_interaction"/>
</dbReference>
<dbReference type="SMART" id="SM00964">
    <property type="entry name" value="STAT_int"/>
    <property type="match status" value="1"/>
</dbReference>
<dbReference type="GO" id="GO:0001817">
    <property type="term" value="P:regulation of cytokine production"/>
    <property type="evidence" value="ECO:0007669"/>
    <property type="project" value="UniProtKB-ARBA"/>
</dbReference>
<evidence type="ECO:0000256" key="13">
    <source>
        <dbReference type="RuleBase" id="RU046415"/>
    </source>
</evidence>
<dbReference type="InterPro" id="IPR001217">
    <property type="entry name" value="STAT"/>
</dbReference>
<dbReference type="InterPro" id="IPR000980">
    <property type="entry name" value="SH2"/>
</dbReference>
<reference evidence="16" key="1">
    <citation type="submission" date="2025-08" db="UniProtKB">
        <authorList>
            <consortium name="Ensembl"/>
        </authorList>
    </citation>
    <scope>IDENTIFICATION</scope>
</reference>
<reference evidence="16" key="2">
    <citation type="submission" date="2025-09" db="UniProtKB">
        <authorList>
            <consortium name="Ensembl"/>
        </authorList>
    </citation>
    <scope>IDENTIFICATION</scope>
</reference>
<keyword evidence="7 13" id="KW-0805">Transcription regulation</keyword>
<dbReference type="Gene3D" id="2.60.40.630">
    <property type="entry name" value="STAT transcription factor, DNA-binding domain"/>
    <property type="match status" value="1"/>
</dbReference>
<evidence type="ECO:0000256" key="12">
    <source>
        <dbReference type="PROSITE-ProRule" id="PRU00191"/>
    </source>
</evidence>
<evidence type="ECO:0000256" key="7">
    <source>
        <dbReference type="ARBA" id="ARBA00023015"/>
    </source>
</evidence>
<dbReference type="GO" id="GO:0043434">
    <property type="term" value="P:response to peptide hormone"/>
    <property type="evidence" value="ECO:0007669"/>
    <property type="project" value="UniProtKB-ARBA"/>
</dbReference>
<evidence type="ECO:0000256" key="11">
    <source>
        <dbReference type="ARBA" id="ARBA00023242"/>
    </source>
</evidence>
<dbReference type="InterPro" id="IPR013800">
    <property type="entry name" value="STAT_TF_alpha"/>
</dbReference>
<dbReference type="InterPro" id="IPR036535">
    <property type="entry name" value="STAT_N_sf"/>
</dbReference>
<dbReference type="InterPro" id="IPR035855">
    <property type="entry name" value="STAT3_SH2"/>
</dbReference>
<comment type="subcellular location">
    <subcellularLocation>
        <location evidence="2 13">Cytoplasm</location>
    </subcellularLocation>
    <subcellularLocation>
        <location evidence="1 13">Nucleus</location>
    </subcellularLocation>
</comment>
<evidence type="ECO:0000256" key="4">
    <source>
        <dbReference type="ARBA" id="ARBA00022490"/>
    </source>
</evidence>
<keyword evidence="10 13" id="KW-0804">Transcription</keyword>
<name>A0A2K5J0K3_COLAP</name>
<comment type="similarity">
    <text evidence="3 13">Belongs to the transcription factor STAT family.</text>
</comment>
<dbReference type="Ensembl" id="ENSCANT00000045431.1">
    <property type="protein sequence ID" value="ENSCANP00000022449.1"/>
    <property type="gene ID" value="ENSCANG00000034518.1"/>
</dbReference>
<keyword evidence="11 13" id="KW-0539">Nucleus</keyword>
<dbReference type="GO" id="GO:0019221">
    <property type="term" value="P:cytokine-mediated signaling pathway"/>
    <property type="evidence" value="ECO:0007669"/>
    <property type="project" value="UniProtKB-ARBA"/>
</dbReference>
<dbReference type="Proteomes" id="UP000233080">
    <property type="component" value="Unassembled WGS sequence"/>
</dbReference>
<dbReference type="Gene3D" id="1.20.1050.20">
    <property type="entry name" value="STAT transcription factor, all-alpha domain"/>
    <property type="match status" value="1"/>
</dbReference>
<dbReference type="AlphaFoldDB" id="A0A2K5J0K3"/>
<keyword evidence="4 13" id="KW-0963">Cytoplasm</keyword>
<evidence type="ECO:0000256" key="1">
    <source>
        <dbReference type="ARBA" id="ARBA00004123"/>
    </source>
</evidence>
<dbReference type="GO" id="GO:0006955">
    <property type="term" value="P:immune response"/>
    <property type="evidence" value="ECO:0007669"/>
    <property type="project" value="UniProtKB-ARBA"/>
</dbReference>
<proteinExistence type="inferred from homology"/>
<dbReference type="Pfam" id="PF02865">
    <property type="entry name" value="STAT_int"/>
    <property type="match status" value="1"/>
</dbReference>